<sequence length="67" mass="8005">MGINQSRKKYNGEARNSKKIVIIQSIAYHASKILHKQITKERISTGSKDYRHRYPWMCSRFYSTKDR</sequence>
<dbReference type="AlphaFoldDB" id="A0A0K0G681"/>
<dbReference type="WBParaSite" id="SVE_2026300.1">
    <property type="protein sequence ID" value="SVE_2026300.1"/>
    <property type="gene ID" value="SVE_2026300"/>
</dbReference>
<reference evidence="2" key="2">
    <citation type="submission" date="2015-08" db="UniProtKB">
        <authorList>
            <consortium name="WormBaseParasite"/>
        </authorList>
    </citation>
    <scope>IDENTIFICATION</scope>
</reference>
<evidence type="ECO:0000313" key="1">
    <source>
        <dbReference type="Proteomes" id="UP000035680"/>
    </source>
</evidence>
<name>A0A0K0G681_STRVS</name>
<dbReference type="Proteomes" id="UP000035680">
    <property type="component" value="Unassembled WGS sequence"/>
</dbReference>
<protein>
    <submittedName>
        <fullName evidence="2">Uncharacterized protein</fullName>
    </submittedName>
</protein>
<keyword evidence="1" id="KW-1185">Reference proteome</keyword>
<reference evidence="1" key="1">
    <citation type="submission" date="2014-07" db="EMBL/GenBank/DDBJ databases">
        <authorList>
            <person name="Martin A.A"/>
            <person name="De Silva N."/>
        </authorList>
    </citation>
    <scope>NUCLEOTIDE SEQUENCE</scope>
</reference>
<organism evidence="1 2">
    <name type="scientific">Strongyloides venezuelensis</name>
    <name type="common">Threadworm</name>
    <dbReference type="NCBI Taxonomy" id="75913"/>
    <lineage>
        <taxon>Eukaryota</taxon>
        <taxon>Metazoa</taxon>
        <taxon>Ecdysozoa</taxon>
        <taxon>Nematoda</taxon>
        <taxon>Chromadorea</taxon>
        <taxon>Rhabditida</taxon>
        <taxon>Tylenchina</taxon>
        <taxon>Panagrolaimomorpha</taxon>
        <taxon>Strongyloidoidea</taxon>
        <taxon>Strongyloididae</taxon>
        <taxon>Strongyloides</taxon>
    </lineage>
</organism>
<evidence type="ECO:0000313" key="2">
    <source>
        <dbReference type="WBParaSite" id="SVE_2026300.1"/>
    </source>
</evidence>
<accession>A0A0K0G681</accession>
<proteinExistence type="predicted"/>